<dbReference type="InterPro" id="IPR047121">
    <property type="entry name" value="YjiB-like"/>
</dbReference>
<reference evidence="2 3" key="1">
    <citation type="journal article" date="2019" name="Appl. Microbiol. Biotechnol.">
        <title>Differential efficiency of wild type rhizogenic strains for rol gene transformation of plants.</title>
        <authorList>
            <person name="Desmet S."/>
            <person name="De Keyser E."/>
            <person name="Van Vaerenbergh J."/>
            <person name="Baeyen S."/>
            <person name="Van Huylenbroeck J."/>
            <person name="Geelen D."/>
            <person name="Dhooghe E."/>
        </authorList>
    </citation>
    <scope>NUCLEOTIDE SEQUENCE [LARGE SCALE GENOMIC DNA]</scope>
    <source>
        <strain evidence="2 3">B 4.1</strain>
    </source>
</reference>
<dbReference type="InterPro" id="IPR014500">
    <property type="entry name" value="UCP019307_cupin"/>
</dbReference>
<dbReference type="PANTHER" id="PTHR36448:SF2">
    <property type="entry name" value="CUPIN TYPE-1 DOMAIN-CONTAINING PROTEIN"/>
    <property type="match status" value="1"/>
</dbReference>
<dbReference type="AlphaFoldDB" id="A0AA94VC20"/>
<sequence length="161" mass="17080">MKVEKITLNPGDQVPNNQTFPVIIYRHVGSPFDSAAFEALFARNGWRAIWRNGVFAYHHYHSGAHEVLGVGGGEATLQIGGPDGQTLHVTQGDCLVLPAGTGHMKLKSSADFQVVGAYPPGQEADVQTSAPTSAMLAQIKSLPKPTNDPVHGASGGLIDLW</sequence>
<dbReference type="InterPro" id="IPR014710">
    <property type="entry name" value="RmlC-like_jellyroll"/>
</dbReference>
<dbReference type="EMBL" id="SGOB01000004">
    <property type="protein sequence ID" value="TRA87510.1"/>
    <property type="molecule type" value="Genomic_DNA"/>
</dbReference>
<accession>A0AA94VC20</accession>
<evidence type="ECO:0000313" key="2">
    <source>
        <dbReference type="EMBL" id="TRA87510.1"/>
    </source>
</evidence>
<organism evidence="2 3">
    <name type="scientific">Rhizobium rhizogenes</name>
    <name type="common">Agrobacterium rhizogenes</name>
    <dbReference type="NCBI Taxonomy" id="359"/>
    <lineage>
        <taxon>Bacteria</taxon>
        <taxon>Pseudomonadati</taxon>
        <taxon>Pseudomonadota</taxon>
        <taxon>Alphaproteobacteria</taxon>
        <taxon>Hyphomicrobiales</taxon>
        <taxon>Rhizobiaceae</taxon>
        <taxon>Rhizobium/Agrobacterium group</taxon>
        <taxon>Rhizobium</taxon>
    </lineage>
</organism>
<dbReference type="Gene3D" id="2.60.120.10">
    <property type="entry name" value="Jelly Rolls"/>
    <property type="match status" value="1"/>
</dbReference>
<name>A0AA94VC20_RHIRH</name>
<dbReference type="PANTHER" id="PTHR36448">
    <property type="entry name" value="BLR7373 PROTEIN"/>
    <property type="match status" value="1"/>
</dbReference>
<dbReference type="SUPFAM" id="SSF51182">
    <property type="entry name" value="RmlC-like cupins"/>
    <property type="match status" value="1"/>
</dbReference>
<gene>
    <name evidence="2" type="ORF">EXN24_19310</name>
</gene>
<dbReference type="Proteomes" id="UP000320858">
    <property type="component" value="Unassembled WGS sequence"/>
</dbReference>
<proteinExistence type="predicted"/>
<dbReference type="CDD" id="cd02219">
    <property type="entry name" value="cupin_YjlB-like"/>
    <property type="match status" value="1"/>
</dbReference>
<evidence type="ECO:0000256" key="1">
    <source>
        <dbReference type="SAM" id="MobiDB-lite"/>
    </source>
</evidence>
<protein>
    <submittedName>
        <fullName evidence="2">Cupin</fullName>
    </submittedName>
</protein>
<dbReference type="PIRSF" id="PIRSF019307">
    <property type="entry name" value="UCP019307"/>
    <property type="match status" value="1"/>
</dbReference>
<feature type="region of interest" description="Disordered" evidence="1">
    <location>
        <begin position="142"/>
        <end position="161"/>
    </location>
</feature>
<dbReference type="RefSeq" id="WP_112192143.1">
    <property type="nucleotide sequence ID" value="NZ_SGOB01000004.1"/>
</dbReference>
<dbReference type="InterPro" id="IPR011051">
    <property type="entry name" value="RmlC_Cupin_sf"/>
</dbReference>
<comment type="caution">
    <text evidence="2">The sequence shown here is derived from an EMBL/GenBank/DDBJ whole genome shotgun (WGS) entry which is preliminary data.</text>
</comment>
<evidence type="ECO:0000313" key="3">
    <source>
        <dbReference type="Proteomes" id="UP000320858"/>
    </source>
</evidence>